<dbReference type="EMBL" id="PKMF04000299">
    <property type="protein sequence ID" value="KAK7838748.1"/>
    <property type="molecule type" value="Genomic_DNA"/>
</dbReference>
<feature type="transmembrane region" description="Helical" evidence="2">
    <location>
        <begin position="12"/>
        <end position="28"/>
    </location>
</feature>
<evidence type="ECO:0000313" key="4">
    <source>
        <dbReference type="Proteomes" id="UP000237347"/>
    </source>
</evidence>
<keyword evidence="2" id="KW-1133">Transmembrane helix</keyword>
<accession>A0AAW0KJE9</accession>
<sequence length="60" mass="7223">MLLWKETSGMTRMRLIELFTVVYCLLWNRRNKVRPMPNAKKRHQNSARWHQPGTKQILTG</sequence>
<evidence type="ECO:0000256" key="2">
    <source>
        <dbReference type="SAM" id="Phobius"/>
    </source>
</evidence>
<keyword evidence="2" id="KW-0812">Transmembrane</keyword>
<comment type="caution">
    <text evidence="3">The sequence shown here is derived from an EMBL/GenBank/DDBJ whole genome shotgun (WGS) entry which is preliminary data.</text>
</comment>
<gene>
    <name evidence="3" type="ORF">CFP56_019249</name>
</gene>
<name>A0AAW0KJE9_QUESU</name>
<keyword evidence="4" id="KW-1185">Reference proteome</keyword>
<keyword evidence="2" id="KW-0472">Membrane</keyword>
<feature type="region of interest" description="Disordered" evidence="1">
    <location>
        <begin position="36"/>
        <end position="60"/>
    </location>
</feature>
<dbReference type="Proteomes" id="UP000237347">
    <property type="component" value="Unassembled WGS sequence"/>
</dbReference>
<proteinExistence type="predicted"/>
<protein>
    <recommendedName>
        <fullName evidence="5">Ribosomal protein L33</fullName>
    </recommendedName>
</protein>
<evidence type="ECO:0008006" key="5">
    <source>
        <dbReference type="Google" id="ProtNLM"/>
    </source>
</evidence>
<evidence type="ECO:0000256" key="1">
    <source>
        <dbReference type="SAM" id="MobiDB-lite"/>
    </source>
</evidence>
<organism evidence="3 4">
    <name type="scientific">Quercus suber</name>
    <name type="common">Cork oak</name>
    <dbReference type="NCBI Taxonomy" id="58331"/>
    <lineage>
        <taxon>Eukaryota</taxon>
        <taxon>Viridiplantae</taxon>
        <taxon>Streptophyta</taxon>
        <taxon>Embryophyta</taxon>
        <taxon>Tracheophyta</taxon>
        <taxon>Spermatophyta</taxon>
        <taxon>Magnoliopsida</taxon>
        <taxon>eudicotyledons</taxon>
        <taxon>Gunneridae</taxon>
        <taxon>Pentapetalae</taxon>
        <taxon>rosids</taxon>
        <taxon>fabids</taxon>
        <taxon>Fagales</taxon>
        <taxon>Fagaceae</taxon>
        <taxon>Quercus</taxon>
    </lineage>
</organism>
<evidence type="ECO:0000313" key="3">
    <source>
        <dbReference type="EMBL" id="KAK7838748.1"/>
    </source>
</evidence>
<reference evidence="3 4" key="1">
    <citation type="journal article" date="2018" name="Sci. Data">
        <title>The draft genome sequence of cork oak.</title>
        <authorList>
            <person name="Ramos A.M."/>
            <person name="Usie A."/>
            <person name="Barbosa P."/>
            <person name="Barros P.M."/>
            <person name="Capote T."/>
            <person name="Chaves I."/>
            <person name="Simoes F."/>
            <person name="Abreu I."/>
            <person name="Carrasquinho I."/>
            <person name="Faro C."/>
            <person name="Guimaraes J.B."/>
            <person name="Mendonca D."/>
            <person name="Nobrega F."/>
            <person name="Rodrigues L."/>
            <person name="Saibo N.J.M."/>
            <person name="Varela M.C."/>
            <person name="Egas C."/>
            <person name="Matos J."/>
            <person name="Miguel C.M."/>
            <person name="Oliveira M.M."/>
            <person name="Ricardo C.P."/>
            <person name="Goncalves S."/>
        </authorList>
    </citation>
    <scope>NUCLEOTIDE SEQUENCE [LARGE SCALE GENOMIC DNA]</scope>
    <source>
        <strain evidence="4">cv. HL8</strain>
    </source>
</reference>
<feature type="compositionally biased region" description="Basic residues" evidence="1">
    <location>
        <begin position="36"/>
        <end position="45"/>
    </location>
</feature>
<dbReference type="AlphaFoldDB" id="A0AAW0KJE9"/>